<feature type="region of interest" description="Disordered" evidence="4">
    <location>
        <begin position="1167"/>
        <end position="1189"/>
    </location>
</feature>
<dbReference type="Ensembl" id="ENSAPLT00000037430.1">
    <property type="protein sequence ID" value="ENSAPLP00000026659.1"/>
    <property type="gene ID" value="ENSAPLG00000021920.1"/>
</dbReference>
<feature type="region of interest" description="Disordered" evidence="4">
    <location>
        <begin position="2242"/>
        <end position="2265"/>
    </location>
</feature>
<accession>A0A493TLC9</accession>
<keyword evidence="7" id="KW-1185">Reference proteome</keyword>
<feature type="compositionally biased region" description="Basic and acidic residues" evidence="4">
    <location>
        <begin position="1"/>
        <end position="14"/>
    </location>
</feature>
<keyword evidence="3" id="KW-0206">Cytoskeleton</keyword>
<dbReference type="GO" id="GO:0005814">
    <property type="term" value="C:centriole"/>
    <property type="evidence" value="ECO:0007669"/>
    <property type="project" value="TreeGrafter"/>
</dbReference>
<reference evidence="6 7" key="1">
    <citation type="submission" date="2017-10" db="EMBL/GenBank/DDBJ databases">
        <title>A new Pekin duck reference genome.</title>
        <authorList>
            <person name="Hou Z.-C."/>
            <person name="Zhou Z.-K."/>
            <person name="Zhu F."/>
            <person name="Hou S.-S."/>
        </authorList>
    </citation>
    <scope>NUCLEOTIDE SEQUENCE [LARGE SCALE GENOMIC DNA]</scope>
</reference>
<proteinExistence type="predicted"/>
<dbReference type="GO" id="GO:0008017">
    <property type="term" value="F:microtubule binding"/>
    <property type="evidence" value="ECO:0007669"/>
    <property type="project" value="TreeGrafter"/>
</dbReference>
<feature type="region of interest" description="Disordered" evidence="4">
    <location>
        <begin position="588"/>
        <end position="617"/>
    </location>
</feature>
<feature type="compositionally biased region" description="Polar residues" evidence="4">
    <location>
        <begin position="1302"/>
        <end position="1311"/>
    </location>
</feature>
<dbReference type="PANTHER" id="PTHR21553">
    <property type="entry name" value="ALMS1-RELATED"/>
    <property type="match status" value="1"/>
</dbReference>
<evidence type="ECO:0000256" key="3">
    <source>
        <dbReference type="ARBA" id="ARBA00023212"/>
    </source>
</evidence>
<evidence type="ECO:0000313" key="7">
    <source>
        <dbReference type="Proteomes" id="UP000016666"/>
    </source>
</evidence>
<feature type="region of interest" description="Disordered" evidence="4">
    <location>
        <begin position="1211"/>
        <end position="1231"/>
    </location>
</feature>
<sequence length="2916" mass="318023">MAEGPRCEAERRQQEEEEDEDEEEQEVPPIATTPPHRCWKEESLSQSSSETQASATSGISLGEAIRQRTAINQEIESWYQLPPEVDASRLTAASETKLGLTCDRNDLTEFPTLEEGVLSAAETSRRQYPGDKSRGLLLDIQDSQFSPCLPLLTYSTQGRRFSDETLLQQSEMDFIPLRGVPDVSCASEEHSKPLHVEEAACLADAGGSSDAPSDCFTLSQHPLPFRRGEPCDASFSGGLSQQASCFSGHLLVVKEANEDCKNDANGKTPIPQTGDNLASSTSKTILIQESRLNKMEGSLAKQSCSTSAKDECFSCDNNVIAPGFELAQKEKGLMRHDEFSSSENSSCKTALTKNSEKCEREMQMEQVTMAKTESEECVRHLEKLEKDKNISGLDFSNKLSDLRKDSCKTSDVQDAFSAKTSEIARESEEHGAGLNDFGSVKFVAVTIEPQGSLNPGFLDDHQKQASPAVRFEKEELVPVVMSTSDRTPKQLVTTDTEAPSSCGENALVEAEPGVRRGELTISDISIERGHKLRDISPSFNFLISDGSFFGHLARPSYQSTPGIFANKTEAEPSARVIKSDIQASPLCLNEENSGNLSTSTPTSVEKEHSLQCAQKENDKRFESSKLKYPHTGRIQSLPSLSFMEKVGTWNMSQSDKISDALASSHPSGISPRKKAHSAITSSLNNILSTQNSSRNPKNYLAAASGETHSLENLHCHKKNLEHVHPLTRSQSDNSVNVSSRNTSLTDVVQPAISTEVMQPLEETSSVLRVSENRLGGSTIHKVTTEIVSGPIDKDAESDSTGQSSDPNGFISSERVAQLLREGRNSPTDDQKNCDGLENQQLPHNLDIPTCHVSTDDLGGISQDSLNLPASSGESSQGGSGSAVSRHFFTSAEDDNFIPFGTACLGTPEKEEFNIEERIPIYLRNLGIDQSPGTILTPFVPRGPIREVEFSPSELRTLKDSTDTLARTQQPQGEFLAAVEVTQTSLTSGTSTVSISIPMNSAVGSDILSPSELSPNFSRSFGDKPVSPCSMPCHQVEITAPLSTHQEAEHLAVSKVAEADQHLQTVSPDCHSDRESPMLAAKRVQDLLVKNELKDVSSSSQRWTASNLAGVKGEMDVERGSQTSSTGSERDKGQESDSQIGSGALQEICKLLAEAEVIAGSWCDPVLSSASSRETGESSPVLIKKEDGPKDSALEKDSVLWFQKILSQGETMTQRNTQEEGSVIKPLDSHKGNLRWRSSSDVNLRSSEEMIKEMTKEFRMGRSAGRSEPEGCSSVTTDRNQPGVVAVAQSNASSKLSTERTSELGNPSSSEPLGSAANVPGSFQSLLSKAVVAGSKSGGMQESDGSSSGDSLAARVKSLLRNQSSVPLNSITDVAGGFQSMLSKASTSGSKAGGMQESDGSSSGDSLAAHVKSLLRNPPSEPLGSITDIPGGFQSVLSKASVAGSKAGGVQESDGSSSGDSLAARVKSLLRSGSPATQILSMDEEERKARAWVKLKLASRSQESVSDLNEEDRQRIEEIKAELLLSAKKSGLTKGARRCSLEAASGYGRDQEQDVDYFKALSDKRCHADSQTQASRTKELLESSLQQVVPLSRANPPDRCLLKDTPCKSPSAVQTPVCSQHQPVASSHSAGIVGLHSPVQKERDRCVLRSAAASDVQAEVHLPAQKKLSFPKCSEEMSKQITSITFSSRKRFPSPLTSMALGGSLNGDVLDGLMPLEVGCGSAEEQSHGKQHWERSEACPPSSPVLSGSQSNEMAFAADRASFHHVSAGSDRAGAYRGADCLSEQDSVGIRAAERQTLSAKKPDILSEDVTELGRRGARILGLDSAARFSQGTSGLCEPPAVTSEQQEESSPPGHVQVCESLEGSRPAVQTDLLKGHVKLLEEEQRPSDAVPLVQKGEQTGASRHSPPDEVLSTISVSPSPIKKALSCVHITLSPKCQNSEPHRGLDAANEMRLGDKPEVNTLPVPLKTPRALLEAVSELPTAALIPEDQRGSSFPMPVSSADRCLLLSSVPSTAAQELPPRGSESLQAVGSGGCDLKNICNSIVPAETGKSTSDATTQITTESPEKTTFSAEIYVNSQDGENITHQSSLQKTCKFPPNTTSALNKISSFLRQGDQPLLLPYKPSGSAGMYYVPYVRAGSKISPVGSETSVKSSHSGSNDALPSRFPANVLGLRDDNPPDSTAIKHKEGSYSKRAKPKLAWAEEQMIPVEAAPEHTDHLKSVKTTHSVFKSAQFYLHHPMSMRESSFQSNSEPSEDGSGVGRARPASSAVLQNWKNAHRHKHVFSARHKNDGENEFFPLAAEADYSKNEDLNVGTSPESEMPRKELPQHGRRDSEQKAAKSYPLAFSQTTCLHENVEKDLPLRQRTHSTCSLDDLWVKFLERQKRYQHHDFRGNSELSLVERLDRLARVLQNPIKHTLIPARSGKNVLERKYKIREQKKVRLPEKSTSESSSEPHAACVEERPFINHDESSFVELRKSRSGEKTICHMHKILEHQQYLETSSDTSSESRLSKDHCTTVSSTISESDGVTQTELETVTQTEVSSSISTIDTARLIRAFGHERVQVSPRLSQLYCTINHQKSRSEKWDKGSSRAVGVEYPKVTTEKHRKRKETQVRGQLDQKKAIRVSLDSTSSSSSSWGPSSALSNKRRTRMLNKGVQAGDLEIVNSATKKNTRDVGVTFPTPRPSQPTQRPRKPWHCVDGIFGESAGMVTDHQAAGSKGISWFVQAEDLKSESRKENFSTSCPGPSWFEPLTNTKPWREPLREKNWQEQQHSTVTQPAIPERDAETRAFRPLVKLTLQEALAVHRPDFISRSGERVKHLKLVMEERRIQSVLQSEREELFNPPEKRKGYRNASHMLSDRGYLVKEKRKTIPKSEMVQRSKRIYEQLPEVQKKREEEKRKLEYNSYRLKAQLYKMPVS</sequence>
<dbReference type="PANTHER" id="PTHR21553:SF22">
    <property type="entry name" value="CENTROSOME-ASSOCIATED PROTEIN ALMS1"/>
    <property type="match status" value="1"/>
</dbReference>
<feature type="region of interest" description="Disordered" evidence="4">
    <location>
        <begin position="2734"/>
        <end position="2753"/>
    </location>
</feature>
<feature type="compositionally biased region" description="Low complexity" evidence="4">
    <location>
        <begin position="1167"/>
        <end position="1178"/>
    </location>
</feature>
<feature type="region of interest" description="Disordered" evidence="4">
    <location>
        <begin position="2672"/>
        <end position="2694"/>
    </location>
</feature>
<feature type="region of interest" description="Disordered" evidence="4">
    <location>
        <begin position="1834"/>
        <end position="1855"/>
    </location>
</feature>
<dbReference type="GO" id="GO:0005813">
    <property type="term" value="C:centrosome"/>
    <property type="evidence" value="ECO:0007669"/>
    <property type="project" value="UniProtKB-SubCell"/>
</dbReference>
<evidence type="ECO:0000256" key="1">
    <source>
        <dbReference type="ARBA" id="ARBA00004300"/>
    </source>
</evidence>
<feature type="compositionally biased region" description="Polar residues" evidence="4">
    <location>
        <begin position="2242"/>
        <end position="2251"/>
    </location>
</feature>
<feature type="region of interest" description="Disordered" evidence="4">
    <location>
        <begin position="785"/>
        <end position="810"/>
    </location>
</feature>
<dbReference type="GO" id="GO:0046599">
    <property type="term" value="P:regulation of centriole replication"/>
    <property type="evidence" value="ECO:0007669"/>
    <property type="project" value="TreeGrafter"/>
</dbReference>
<feature type="region of interest" description="Disordered" evidence="4">
    <location>
        <begin position="1098"/>
        <end position="1139"/>
    </location>
</feature>
<evidence type="ECO:0000256" key="4">
    <source>
        <dbReference type="SAM" id="MobiDB-lite"/>
    </source>
</evidence>
<reference evidence="6" key="2">
    <citation type="submission" date="2025-08" db="UniProtKB">
        <authorList>
            <consortium name="Ensembl"/>
        </authorList>
    </citation>
    <scope>IDENTIFICATION</scope>
</reference>
<dbReference type="STRING" id="8840.ENSAPLP00000026659"/>
<feature type="region of interest" description="Disordered" evidence="4">
    <location>
        <begin position="1258"/>
        <end position="1319"/>
    </location>
</feature>
<feature type="region of interest" description="Disordered" evidence="4">
    <location>
        <begin position="1382"/>
        <end position="1427"/>
    </location>
</feature>
<feature type="region of interest" description="Disordered" evidence="4">
    <location>
        <begin position="2438"/>
        <end position="2460"/>
    </location>
</feature>
<evidence type="ECO:0000256" key="2">
    <source>
        <dbReference type="ARBA" id="ARBA00022490"/>
    </source>
</evidence>
<feature type="compositionally biased region" description="Basic and acidic residues" evidence="4">
    <location>
        <begin position="604"/>
        <end position="617"/>
    </location>
</feature>
<feature type="domain" description="ALMS motif" evidence="5">
    <location>
        <begin position="2792"/>
        <end position="2913"/>
    </location>
</feature>
<dbReference type="Pfam" id="PF15309">
    <property type="entry name" value="ALMS_motif"/>
    <property type="match status" value="1"/>
</dbReference>
<feature type="compositionally biased region" description="Polar residues" evidence="4">
    <location>
        <begin position="798"/>
        <end position="810"/>
    </location>
</feature>
<feature type="region of interest" description="Disordered" evidence="4">
    <location>
        <begin position="1331"/>
        <end position="1351"/>
    </location>
</feature>
<dbReference type="GeneTree" id="ENSGT00940000153123"/>
<feature type="compositionally biased region" description="Basic and acidic residues" evidence="4">
    <location>
        <begin position="1258"/>
        <end position="1268"/>
    </location>
</feature>
<evidence type="ECO:0000259" key="5">
    <source>
        <dbReference type="Pfam" id="PF15309"/>
    </source>
</evidence>
<feature type="region of interest" description="Disordered" evidence="4">
    <location>
        <begin position="2306"/>
        <end position="2338"/>
    </location>
</feature>
<dbReference type="GO" id="GO:0005829">
    <property type="term" value="C:cytosol"/>
    <property type="evidence" value="ECO:0007669"/>
    <property type="project" value="TreeGrafter"/>
</dbReference>
<feature type="compositionally biased region" description="Polar residues" evidence="4">
    <location>
        <begin position="590"/>
        <end position="603"/>
    </location>
</feature>
<feature type="compositionally biased region" description="Basic and acidic residues" evidence="4">
    <location>
        <begin position="2319"/>
        <end position="2337"/>
    </location>
</feature>
<name>A0A493TLC9_ANAPP</name>
<feature type="compositionally biased region" description="Low complexity" evidence="4">
    <location>
        <begin position="1382"/>
        <end position="1405"/>
    </location>
</feature>
<dbReference type="OMA" id="HPIHHST"/>
<feature type="region of interest" description="Disordered" evidence="4">
    <location>
        <begin position="2624"/>
        <end position="2646"/>
    </location>
</feature>
<feature type="compositionally biased region" description="Basic and acidic residues" evidence="4">
    <location>
        <begin position="2172"/>
        <end position="2190"/>
    </location>
</feature>
<feature type="region of interest" description="Disordered" evidence="4">
    <location>
        <begin position="1"/>
        <end position="60"/>
    </location>
</feature>
<organism evidence="6 7">
    <name type="scientific">Anas platyrhynchos platyrhynchos</name>
    <name type="common">Northern mallard</name>
    <dbReference type="NCBI Taxonomy" id="8840"/>
    <lineage>
        <taxon>Eukaryota</taxon>
        <taxon>Metazoa</taxon>
        <taxon>Chordata</taxon>
        <taxon>Craniata</taxon>
        <taxon>Vertebrata</taxon>
        <taxon>Euteleostomi</taxon>
        <taxon>Archelosauria</taxon>
        <taxon>Archosauria</taxon>
        <taxon>Dinosauria</taxon>
        <taxon>Saurischia</taxon>
        <taxon>Theropoda</taxon>
        <taxon>Coelurosauria</taxon>
        <taxon>Aves</taxon>
        <taxon>Neognathae</taxon>
        <taxon>Galloanserae</taxon>
        <taxon>Anseriformes</taxon>
        <taxon>Anatidae</taxon>
        <taxon>Anatinae</taxon>
        <taxon>Anas</taxon>
    </lineage>
</organism>
<feature type="region of interest" description="Disordered" evidence="4">
    <location>
        <begin position="2143"/>
        <end position="2196"/>
    </location>
</feature>
<keyword evidence="2" id="KW-0963">Cytoplasm</keyword>
<protein>
    <recommendedName>
        <fullName evidence="5">ALMS motif domain-containing protein</fullName>
    </recommendedName>
</protein>
<dbReference type="InterPro" id="IPR029299">
    <property type="entry name" value="ALMS_motif"/>
</dbReference>
<comment type="subcellular location">
    <subcellularLocation>
        <location evidence="1">Cytoplasm</location>
        <location evidence="1">Cytoskeleton</location>
        <location evidence="1">Microtubule organizing center</location>
        <location evidence="1">Centrosome</location>
    </subcellularLocation>
</comment>
<feature type="compositionally biased region" description="Acidic residues" evidence="4">
    <location>
        <begin position="15"/>
        <end position="26"/>
    </location>
</feature>
<feature type="compositionally biased region" description="Low complexity" evidence="4">
    <location>
        <begin position="2625"/>
        <end position="2643"/>
    </location>
</feature>
<feature type="region of interest" description="Disordered" evidence="4">
    <location>
        <begin position="861"/>
        <end position="883"/>
    </location>
</feature>
<feature type="compositionally biased region" description="Polar residues" evidence="4">
    <location>
        <begin position="2145"/>
        <end position="2160"/>
    </location>
</feature>
<evidence type="ECO:0000313" key="6">
    <source>
        <dbReference type="Ensembl" id="ENSAPLP00000026659.1"/>
    </source>
</evidence>
<reference evidence="6" key="3">
    <citation type="submission" date="2025-09" db="UniProtKB">
        <authorList>
            <consortium name="Ensembl"/>
        </authorList>
    </citation>
    <scope>IDENTIFICATION</scope>
</reference>
<feature type="compositionally biased region" description="Low complexity" evidence="4">
    <location>
        <begin position="44"/>
        <end position="57"/>
    </location>
</feature>
<dbReference type="Proteomes" id="UP000016666">
    <property type="component" value="Chromosome 4"/>
</dbReference>